<keyword evidence="4" id="KW-1185">Reference proteome</keyword>
<dbReference type="InterPro" id="IPR013320">
    <property type="entry name" value="ConA-like_dom_sf"/>
</dbReference>
<dbReference type="AlphaFoldDB" id="A0A136JA35"/>
<dbReference type="InParanoid" id="A0A136JA35"/>
<organism evidence="3 4">
    <name type="scientific">Microdochium bolleyi</name>
    <dbReference type="NCBI Taxonomy" id="196109"/>
    <lineage>
        <taxon>Eukaryota</taxon>
        <taxon>Fungi</taxon>
        <taxon>Dikarya</taxon>
        <taxon>Ascomycota</taxon>
        <taxon>Pezizomycotina</taxon>
        <taxon>Sordariomycetes</taxon>
        <taxon>Xylariomycetidae</taxon>
        <taxon>Xylariales</taxon>
        <taxon>Microdochiaceae</taxon>
        <taxon>Microdochium</taxon>
    </lineage>
</organism>
<evidence type="ECO:0000313" key="3">
    <source>
        <dbReference type="EMBL" id="KXJ93928.1"/>
    </source>
</evidence>
<dbReference type="Proteomes" id="UP000070501">
    <property type="component" value="Unassembled WGS sequence"/>
</dbReference>
<evidence type="ECO:0000256" key="1">
    <source>
        <dbReference type="SAM" id="SignalP"/>
    </source>
</evidence>
<feature type="signal peptide" evidence="1">
    <location>
        <begin position="1"/>
        <end position="21"/>
    </location>
</feature>
<dbReference type="Gene3D" id="2.60.120.200">
    <property type="match status" value="1"/>
</dbReference>
<keyword evidence="3" id="KW-0378">Hydrolase</keyword>
<dbReference type="EMBL" id="KQ964247">
    <property type="protein sequence ID" value="KXJ93928.1"/>
    <property type="molecule type" value="Genomic_DNA"/>
</dbReference>
<dbReference type="PROSITE" id="PS51762">
    <property type="entry name" value="GH16_2"/>
    <property type="match status" value="1"/>
</dbReference>
<gene>
    <name evidence="3" type="ORF">Micbo1qcDRAFT_193242</name>
</gene>
<dbReference type="InterPro" id="IPR050546">
    <property type="entry name" value="Glycosyl_Hydrlase_16"/>
</dbReference>
<sequence length="302" mass="33148">MSNFSLRGALSTLALAAAVTAGPITIQEAAPSKSGYSIKWQDNFSGAAGQLPDQNKWWLGSKDHWNEEWQDYQARNKNVQLSGGNTLQLVPWKESGTNCKTNGEDDHPVRNHQCWSSGRVESTYYFTPAAGKKTVIESRLRFGSNSAANNQGIFPAFWTLGEACNGEQPGHPTCGEVDIMERVNGEAVASGTLWCRKGDCGQTSGTGLANNDWHTWAATWDRTPSSWRDQTLSWSMDGREFLRVKGSEVKSEESWNYVAAKPHKIIFNVAVGGNWPGDPSSSTQDGYGAMMEVAYVAHFQSN</sequence>
<proteinExistence type="predicted"/>
<dbReference type="OrthoDB" id="192832at2759"/>
<feature type="domain" description="GH16" evidence="2">
    <location>
        <begin position="38"/>
        <end position="302"/>
    </location>
</feature>
<dbReference type="InterPro" id="IPR000757">
    <property type="entry name" value="Beta-glucanase-like"/>
</dbReference>
<evidence type="ECO:0000259" key="2">
    <source>
        <dbReference type="PROSITE" id="PS51762"/>
    </source>
</evidence>
<dbReference type="GO" id="GO:0005975">
    <property type="term" value="P:carbohydrate metabolic process"/>
    <property type="evidence" value="ECO:0007669"/>
    <property type="project" value="InterPro"/>
</dbReference>
<accession>A0A136JA35</accession>
<feature type="chain" id="PRO_5007293591" evidence="1">
    <location>
        <begin position="22"/>
        <end position="302"/>
    </location>
</feature>
<protein>
    <submittedName>
        <fullName evidence="3">Glycoside hydrolase family 16 protein</fullName>
    </submittedName>
</protein>
<name>A0A136JA35_9PEZI</name>
<reference evidence="4" key="1">
    <citation type="submission" date="2016-02" db="EMBL/GenBank/DDBJ databases">
        <title>Draft genome sequence of Microdochium bolleyi, a fungal endophyte of beachgrass.</title>
        <authorList>
            <consortium name="DOE Joint Genome Institute"/>
            <person name="David A.S."/>
            <person name="May G."/>
            <person name="Haridas S."/>
            <person name="Lim J."/>
            <person name="Wang M."/>
            <person name="Labutti K."/>
            <person name="Lipzen A."/>
            <person name="Barry K."/>
            <person name="Grigoriev I.V."/>
        </authorList>
    </citation>
    <scope>NUCLEOTIDE SEQUENCE [LARGE SCALE GENOMIC DNA]</scope>
    <source>
        <strain evidence="4">J235TASD1</strain>
    </source>
</reference>
<dbReference type="PANTHER" id="PTHR10963:SF60">
    <property type="entry name" value="GRAM-NEGATIVE BACTERIA-BINDING PROTEIN 1-RELATED"/>
    <property type="match status" value="1"/>
</dbReference>
<dbReference type="PANTHER" id="PTHR10963">
    <property type="entry name" value="GLYCOSYL HYDROLASE-RELATED"/>
    <property type="match status" value="1"/>
</dbReference>
<evidence type="ECO:0000313" key="4">
    <source>
        <dbReference type="Proteomes" id="UP000070501"/>
    </source>
</evidence>
<dbReference type="SUPFAM" id="SSF49899">
    <property type="entry name" value="Concanavalin A-like lectins/glucanases"/>
    <property type="match status" value="1"/>
</dbReference>
<keyword evidence="1" id="KW-0732">Signal</keyword>
<dbReference type="GO" id="GO:0004553">
    <property type="term" value="F:hydrolase activity, hydrolyzing O-glycosyl compounds"/>
    <property type="evidence" value="ECO:0007669"/>
    <property type="project" value="InterPro"/>
</dbReference>